<name>A0A8J6HIG7_TENMO</name>
<feature type="region of interest" description="Disordered" evidence="1">
    <location>
        <begin position="39"/>
        <end position="78"/>
    </location>
</feature>
<protein>
    <recommendedName>
        <fullName evidence="5">DUF4794 domain-containing protein</fullName>
    </recommendedName>
</protein>
<feature type="chain" id="PRO_5035308300" description="DUF4794 domain-containing protein" evidence="2">
    <location>
        <begin position="17"/>
        <end position="156"/>
    </location>
</feature>
<feature type="signal peptide" evidence="2">
    <location>
        <begin position="1"/>
        <end position="16"/>
    </location>
</feature>
<keyword evidence="2" id="KW-0732">Signal</keyword>
<dbReference type="EMBL" id="JABDTM020024527">
    <property type="protein sequence ID" value="KAH0814203.1"/>
    <property type="molecule type" value="Genomic_DNA"/>
</dbReference>
<reference evidence="3" key="1">
    <citation type="journal article" date="2020" name="J Insects Food Feed">
        <title>The yellow mealworm (Tenebrio molitor) genome: a resource for the emerging insects as food and feed industry.</title>
        <authorList>
            <person name="Eriksson T."/>
            <person name="Andere A."/>
            <person name="Kelstrup H."/>
            <person name="Emery V."/>
            <person name="Picard C."/>
        </authorList>
    </citation>
    <scope>NUCLEOTIDE SEQUENCE</scope>
    <source>
        <strain evidence="3">Stoneville</strain>
        <tissue evidence="3">Whole head</tissue>
    </source>
</reference>
<comment type="caution">
    <text evidence="3">The sequence shown here is derived from an EMBL/GenBank/DDBJ whole genome shotgun (WGS) entry which is preliminary data.</text>
</comment>
<organism evidence="3 4">
    <name type="scientific">Tenebrio molitor</name>
    <name type="common">Yellow mealworm beetle</name>
    <dbReference type="NCBI Taxonomy" id="7067"/>
    <lineage>
        <taxon>Eukaryota</taxon>
        <taxon>Metazoa</taxon>
        <taxon>Ecdysozoa</taxon>
        <taxon>Arthropoda</taxon>
        <taxon>Hexapoda</taxon>
        <taxon>Insecta</taxon>
        <taxon>Pterygota</taxon>
        <taxon>Neoptera</taxon>
        <taxon>Endopterygota</taxon>
        <taxon>Coleoptera</taxon>
        <taxon>Polyphaga</taxon>
        <taxon>Cucujiformia</taxon>
        <taxon>Tenebrionidae</taxon>
        <taxon>Tenebrio</taxon>
    </lineage>
</organism>
<dbReference type="Proteomes" id="UP000719412">
    <property type="component" value="Unassembled WGS sequence"/>
</dbReference>
<evidence type="ECO:0000256" key="1">
    <source>
        <dbReference type="SAM" id="MobiDB-lite"/>
    </source>
</evidence>
<dbReference type="AlphaFoldDB" id="A0A8J6HIG7"/>
<sequence>MKFVAIICAVVVGVAALPPQPIFSSKYATVYYQGSVSDKQVPQTEYDPASRDESTTETAEATTERASEQIKDRENDVAQDKLTGATEVEDLREEAVYYIYHPGGLLQRVVYLARDDPQNMEYTAQLKYENVEPIREPIYTYDPETFVLQQLQFENL</sequence>
<gene>
    <name evidence="3" type="ORF">GEV33_008590</name>
</gene>
<keyword evidence="4" id="KW-1185">Reference proteome</keyword>
<evidence type="ECO:0008006" key="5">
    <source>
        <dbReference type="Google" id="ProtNLM"/>
    </source>
</evidence>
<proteinExistence type="predicted"/>
<evidence type="ECO:0000256" key="2">
    <source>
        <dbReference type="SAM" id="SignalP"/>
    </source>
</evidence>
<evidence type="ECO:0000313" key="4">
    <source>
        <dbReference type="Proteomes" id="UP000719412"/>
    </source>
</evidence>
<accession>A0A8J6HIG7</accession>
<feature type="compositionally biased region" description="Basic and acidic residues" evidence="1">
    <location>
        <begin position="62"/>
        <end position="78"/>
    </location>
</feature>
<reference evidence="3" key="2">
    <citation type="submission" date="2021-08" db="EMBL/GenBank/DDBJ databases">
        <authorList>
            <person name="Eriksson T."/>
        </authorList>
    </citation>
    <scope>NUCLEOTIDE SEQUENCE</scope>
    <source>
        <strain evidence="3">Stoneville</strain>
        <tissue evidence="3">Whole head</tissue>
    </source>
</reference>
<evidence type="ECO:0000313" key="3">
    <source>
        <dbReference type="EMBL" id="KAH0814203.1"/>
    </source>
</evidence>